<dbReference type="InterPro" id="IPR011990">
    <property type="entry name" value="TPR-like_helical_dom_sf"/>
</dbReference>
<reference evidence="12 13" key="1">
    <citation type="journal article" date="2014" name="Front. Genet.">
        <title>Genome and metabolic network of "Candidatus Phaeomarinobacter ectocarpi" Ec32, a new candidate genus of Alphaproteobacteria frequently associated with brown algae.</title>
        <authorList>
            <person name="Dittami S.M."/>
            <person name="Barbeyron T."/>
            <person name="Boyen C."/>
            <person name="Cambefort J."/>
            <person name="Collet G."/>
            <person name="Delage L."/>
            <person name="Gobet A."/>
            <person name="Groisillier A."/>
            <person name="Leblanc C."/>
            <person name="Michel G."/>
            <person name="Scornet D."/>
            <person name="Siegel A."/>
            <person name="Tapia J.E."/>
            <person name="Tonon T."/>
        </authorList>
    </citation>
    <scope>NUCLEOTIDE SEQUENCE [LARGE SCALE GENOMIC DNA]</scope>
    <source>
        <strain evidence="12 13">Ec32</strain>
    </source>
</reference>
<dbReference type="GO" id="GO:0005886">
    <property type="term" value="C:plasma membrane"/>
    <property type="evidence" value="ECO:0007669"/>
    <property type="project" value="UniProtKB-SubCell"/>
</dbReference>
<keyword evidence="13" id="KW-1185">Reference proteome</keyword>
<comment type="similarity">
    <text evidence="7">Belongs to the YfgM family.</text>
</comment>
<keyword evidence="5 10" id="KW-0472">Membrane</keyword>
<feature type="region of interest" description="Disordered" evidence="9">
    <location>
        <begin position="218"/>
        <end position="244"/>
    </location>
</feature>
<evidence type="ECO:0000256" key="2">
    <source>
        <dbReference type="ARBA" id="ARBA00022475"/>
    </source>
</evidence>
<evidence type="ECO:0000256" key="6">
    <source>
        <dbReference type="ARBA" id="ARBA00023186"/>
    </source>
</evidence>
<dbReference type="RefSeq" id="WP_052534647.1">
    <property type="nucleotide sequence ID" value="NZ_HG966617.1"/>
</dbReference>
<keyword evidence="3 10" id="KW-0812">Transmembrane</keyword>
<dbReference type="AlphaFoldDB" id="X5MGZ4"/>
<proteinExistence type="inferred from homology"/>
<dbReference type="PANTHER" id="PTHR38035">
    <property type="entry name" value="UPF0070 PROTEIN YFGM"/>
    <property type="match status" value="1"/>
</dbReference>
<keyword evidence="6" id="KW-0143">Chaperone</keyword>
<dbReference type="InterPro" id="IPR026039">
    <property type="entry name" value="YfgM"/>
</dbReference>
<feature type="compositionally biased region" description="Acidic residues" evidence="9">
    <location>
        <begin position="232"/>
        <end position="244"/>
    </location>
</feature>
<sequence length="244" mass="25484">MSDIFREVEEDLRRDRAEDLWKSYGAYLIAAAVGVVAIVGGVSWWNASQQSASEDAASKFVAASQLVEEGETAAAADAFAAIAQSASGGYEAVASMRAAGLQAEAGDTEGAIATYDAISAGSADDILKGLASLKAALLMADTASPDELKIRLTPLAGDSSPWRFSALELLGYVSLRENDTTAAGEYYQQLADAAAAPPLARERARDMLRGLQLEAPIARQLPAAETPSQEQPADDVAEESEAAQ</sequence>
<keyword evidence="4 10" id="KW-1133">Transmembrane helix</keyword>
<evidence type="ECO:0000256" key="1">
    <source>
        <dbReference type="ARBA" id="ARBA00004401"/>
    </source>
</evidence>
<evidence type="ECO:0000256" key="4">
    <source>
        <dbReference type="ARBA" id="ARBA00022989"/>
    </source>
</evidence>
<dbReference type="HOGENOM" id="CLU_073302_1_1_5"/>
<gene>
    <name evidence="12" type="ORF">BN1012_Phect2641</name>
</gene>
<evidence type="ECO:0000313" key="13">
    <source>
        <dbReference type="Proteomes" id="UP000032160"/>
    </source>
</evidence>
<dbReference type="InterPro" id="IPR018704">
    <property type="entry name" value="SecYEG/CpoB_TPR"/>
</dbReference>
<protein>
    <recommendedName>
        <fullName evidence="8">Ancillary SecYEG translocon subunit</fullName>
    </recommendedName>
</protein>
<organism evidence="12 13">
    <name type="scientific">Candidatus Phaeomarinibacter ectocarpi</name>
    <dbReference type="NCBI Taxonomy" id="1458461"/>
    <lineage>
        <taxon>Bacteria</taxon>
        <taxon>Pseudomonadati</taxon>
        <taxon>Pseudomonadota</taxon>
        <taxon>Alphaproteobacteria</taxon>
        <taxon>Hyphomicrobiales</taxon>
        <taxon>Parvibaculaceae</taxon>
        <taxon>Candidatus Phaeomarinibacter</taxon>
    </lineage>
</organism>
<evidence type="ECO:0000259" key="11">
    <source>
        <dbReference type="Pfam" id="PF09976"/>
    </source>
</evidence>
<dbReference type="GO" id="GO:0044877">
    <property type="term" value="F:protein-containing complex binding"/>
    <property type="evidence" value="ECO:0007669"/>
    <property type="project" value="InterPro"/>
</dbReference>
<dbReference type="Gene3D" id="1.25.40.10">
    <property type="entry name" value="Tetratricopeptide repeat domain"/>
    <property type="match status" value="1"/>
</dbReference>
<accession>X5MGZ4</accession>
<feature type="transmembrane region" description="Helical" evidence="10">
    <location>
        <begin position="24"/>
        <end position="45"/>
    </location>
</feature>
<evidence type="ECO:0000256" key="9">
    <source>
        <dbReference type="SAM" id="MobiDB-lite"/>
    </source>
</evidence>
<dbReference type="PANTHER" id="PTHR38035:SF1">
    <property type="entry name" value="ANCILLARY SECYEG TRANSLOCON SUBUNIT"/>
    <property type="match status" value="1"/>
</dbReference>
<evidence type="ECO:0000256" key="7">
    <source>
        <dbReference type="ARBA" id="ARBA00024197"/>
    </source>
</evidence>
<feature type="domain" description="Ancillary SecYEG translocon subunit/Cell division coordinator CpoB TPR" evidence="11">
    <location>
        <begin position="20"/>
        <end position="194"/>
    </location>
</feature>
<keyword evidence="2" id="KW-1003">Cell membrane</keyword>
<name>X5MGZ4_9HYPH</name>
<evidence type="ECO:0000256" key="8">
    <source>
        <dbReference type="ARBA" id="ARBA00024235"/>
    </source>
</evidence>
<dbReference type="KEGG" id="pect:BN1012_Phect2641"/>
<dbReference type="STRING" id="1458461.BN1012_Phect2641"/>
<evidence type="ECO:0000256" key="10">
    <source>
        <dbReference type="SAM" id="Phobius"/>
    </source>
</evidence>
<evidence type="ECO:0000313" key="12">
    <source>
        <dbReference type="EMBL" id="CDO60854.1"/>
    </source>
</evidence>
<comment type="subcellular location">
    <subcellularLocation>
        <location evidence="1">Cell membrane</location>
        <topology evidence="1">Single-pass type II membrane protein</topology>
    </subcellularLocation>
</comment>
<evidence type="ECO:0000256" key="5">
    <source>
        <dbReference type="ARBA" id="ARBA00023136"/>
    </source>
</evidence>
<evidence type="ECO:0000256" key="3">
    <source>
        <dbReference type="ARBA" id="ARBA00022692"/>
    </source>
</evidence>
<dbReference type="Proteomes" id="UP000032160">
    <property type="component" value="Chromosome I"/>
</dbReference>
<dbReference type="EMBL" id="HG966617">
    <property type="protein sequence ID" value="CDO60854.1"/>
    <property type="molecule type" value="Genomic_DNA"/>
</dbReference>
<dbReference type="Pfam" id="PF09976">
    <property type="entry name" value="TPR_21"/>
    <property type="match status" value="1"/>
</dbReference>